<keyword evidence="1" id="KW-0472">Membrane</keyword>
<dbReference type="InterPro" id="IPR045629">
    <property type="entry name" value="DUF6232"/>
</dbReference>
<dbReference type="OrthoDB" id="3296259at2"/>
<evidence type="ECO:0000313" key="3">
    <source>
        <dbReference type="Proteomes" id="UP000271683"/>
    </source>
</evidence>
<dbReference type="AlphaFoldDB" id="A0A3N1GU39"/>
<keyword evidence="1" id="KW-1133">Transmembrane helix</keyword>
<organism evidence="2 3">
    <name type="scientific">Couchioplanes caeruleus</name>
    <dbReference type="NCBI Taxonomy" id="56438"/>
    <lineage>
        <taxon>Bacteria</taxon>
        <taxon>Bacillati</taxon>
        <taxon>Actinomycetota</taxon>
        <taxon>Actinomycetes</taxon>
        <taxon>Micromonosporales</taxon>
        <taxon>Micromonosporaceae</taxon>
        <taxon>Couchioplanes</taxon>
    </lineage>
</organism>
<feature type="transmembrane region" description="Helical" evidence="1">
    <location>
        <begin position="74"/>
        <end position="93"/>
    </location>
</feature>
<sequence length="150" mass="16655">MRTIFYFYGRETIITDQAFIKLGTGVARYPIKHIGKIGMVRRLRPGRASPGTIYAIVALMTFGVSAGSVLQNPFLSAGATILAAILAFRRLYVPRMELWAEYRGSVAVLFSTTDPRVFGQVSRALMRAIESCRLRRESASIASGEFRSEN</sequence>
<dbReference type="Proteomes" id="UP000271683">
    <property type="component" value="Unassembled WGS sequence"/>
</dbReference>
<proteinExistence type="predicted"/>
<dbReference type="EMBL" id="RJKL01000001">
    <property type="protein sequence ID" value="ROP33718.1"/>
    <property type="molecule type" value="Genomic_DNA"/>
</dbReference>
<gene>
    <name evidence="2" type="ORF">EDD30_6754</name>
</gene>
<feature type="transmembrane region" description="Helical" evidence="1">
    <location>
        <begin position="51"/>
        <end position="68"/>
    </location>
</feature>
<evidence type="ECO:0000256" key="1">
    <source>
        <dbReference type="SAM" id="Phobius"/>
    </source>
</evidence>
<protein>
    <submittedName>
        <fullName evidence="2">Uncharacterized protein</fullName>
    </submittedName>
</protein>
<name>A0A3N1GU39_9ACTN</name>
<reference evidence="2 3" key="1">
    <citation type="submission" date="2018-11" db="EMBL/GenBank/DDBJ databases">
        <title>Sequencing the genomes of 1000 actinobacteria strains.</title>
        <authorList>
            <person name="Klenk H.-P."/>
        </authorList>
    </citation>
    <scope>NUCLEOTIDE SEQUENCE [LARGE SCALE GENOMIC DNA]</scope>
    <source>
        <strain evidence="2 3">DSM 43634</strain>
    </source>
</reference>
<dbReference type="RefSeq" id="WP_143162942.1">
    <property type="nucleotide sequence ID" value="NZ_RJKL01000001.1"/>
</dbReference>
<dbReference type="Pfam" id="PF19744">
    <property type="entry name" value="DUF6232"/>
    <property type="match status" value="1"/>
</dbReference>
<comment type="caution">
    <text evidence="2">The sequence shown here is derived from an EMBL/GenBank/DDBJ whole genome shotgun (WGS) entry which is preliminary data.</text>
</comment>
<evidence type="ECO:0000313" key="2">
    <source>
        <dbReference type="EMBL" id="ROP33718.1"/>
    </source>
</evidence>
<accession>A0A3N1GU39</accession>
<keyword evidence="1" id="KW-0812">Transmembrane</keyword>